<dbReference type="GO" id="GO:0046872">
    <property type="term" value="F:metal ion binding"/>
    <property type="evidence" value="ECO:0007669"/>
    <property type="project" value="UniProtKB-KW"/>
</dbReference>
<dbReference type="SUPFAM" id="SSF56300">
    <property type="entry name" value="Metallo-dependent phosphatases"/>
    <property type="match status" value="1"/>
</dbReference>
<evidence type="ECO:0000259" key="3">
    <source>
        <dbReference type="Pfam" id="PF00149"/>
    </source>
</evidence>
<gene>
    <name evidence="4" type="ORF">GGQ80_003621</name>
</gene>
<dbReference type="PANTHER" id="PTHR31302:SF31">
    <property type="entry name" value="PHOSPHODIESTERASE YAEI"/>
    <property type="match status" value="1"/>
</dbReference>
<dbReference type="GO" id="GO:0009245">
    <property type="term" value="P:lipid A biosynthetic process"/>
    <property type="evidence" value="ECO:0007669"/>
    <property type="project" value="TreeGrafter"/>
</dbReference>
<evidence type="ECO:0000256" key="2">
    <source>
        <dbReference type="ARBA" id="ARBA00022801"/>
    </source>
</evidence>
<organism evidence="4 5">
    <name type="scientific">Sphingomonas jinjuensis</name>
    <dbReference type="NCBI Taxonomy" id="535907"/>
    <lineage>
        <taxon>Bacteria</taxon>
        <taxon>Pseudomonadati</taxon>
        <taxon>Pseudomonadota</taxon>
        <taxon>Alphaproteobacteria</taxon>
        <taxon>Sphingomonadales</taxon>
        <taxon>Sphingomonadaceae</taxon>
        <taxon>Sphingomonas</taxon>
    </lineage>
</organism>
<keyword evidence="5" id="KW-1185">Reference proteome</keyword>
<protein>
    <recommendedName>
        <fullName evidence="3">Calcineurin-like phosphoesterase domain-containing protein</fullName>
    </recommendedName>
</protein>
<dbReference type="PANTHER" id="PTHR31302">
    <property type="entry name" value="TRANSMEMBRANE PROTEIN WITH METALLOPHOSPHOESTERASE DOMAIN-RELATED"/>
    <property type="match status" value="1"/>
</dbReference>
<dbReference type="RefSeq" id="WP_183987411.1">
    <property type="nucleotide sequence ID" value="NZ_JACIEV010000020.1"/>
</dbReference>
<dbReference type="Gene3D" id="3.60.21.10">
    <property type="match status" value="1"/>
</dbReference>
<accession>A0A840FHP7</accession>
<keyword evidence="2" id="KW-0378">Hydrolase</keyword>
<name>A0A840FHP7_9SPHN</name>
<dbReference type="Proteomes" id="UP000529795">
    <property type="component" value="Unassembled WGS sequence"/>
</dbReference>
<dbReference type="AlphaFoldDB" id="A0A840FHP7"/>
<keyword evidence="1" id="KW-0479">Metal-binding</keyword>
<dbReference type="EMBL" id="JACIEV010000020">
    <property type="protein sequence ID" value="MBB4155696.1"/>
    <property type="molecule type" value="Genomic_DNA"/>
</dbReference>
<evidence type="ECO:0000313" key="4">
    <source>
        <dbReference type="EMBL" id="MBB4155696.1"/>
    </source>
</evidence>
<proteinExistence type="predicted"/>
<dbReference type="GO" id="GO:0008758">
    <property type="term" value="F:UDP-2,3-diacylglucosamine hydrolase activity"/>
    <property type="evidence" value="ECO:0007669"/>
    <property type="project" value="TreeGrafter"/>
</dbReference>
<dbReference type="Pfam" id="PF00149">
    <property type="entry name" value="Metallophos"/>
    <property type="match status" value="1"/>
</dbReference>
<dbReference type="InterPro" id="IPR051158">
    <property type="entry name" value="Metallophosphoesterase_sf"/>
</dbReference>
<dbReference type="InterPro" id="IPR029052">
    <property type="entry name" value="Metallo-depent_PP-like"/>
</dbReference>
<feature type="domain" description="Calcineurin-like phosphoesterase" evidence="3">
    <location>
        <begin position="47"/>
        <end position="211"/>
    </location>
</feature>
<dbReference type="GO" id="GO:0016020">
    <property type="term" value="C:membrane"/>
    <property type="evidence" value="ECO:0007669"/>
    <property type="project" value="GOC"/>
</dbReference>
<evidence type="ECO:0000256" key="1">
    <source>
        <dbReference type="ARBA" id="ARBA00022723"/>
    </source>
</evidence>
<dbReference type="InterPro" id="IPR004843">
    <property type="entry name" value="Calcineurin-like_PHP"/>
</dbReference>
<reference evidence="4 5" key="1">
    <citation type="submission" date="2020-08" db="EMBL/GenBank/DDBJ databases">
        <title>Genomic Encyclopedia of Type Strains, Phase IV (KMG-IV): sequencing the most valuable type-strain genomes for metagenomic binning, comparative biology and taxonomic classification.</title>
        <authorList>
            <person name="Goeker M."/>
        </authorList>
    </citation>
    <scope>NUCLEOTIDE SEQUENCE [LARGE SCALE GENOMIC DNA]</scope>
    <source>
        <strain evidence="4 5">YC6723</strain>
    </source>
</reference>
<comment type="caution">
    <text evidence="4">The sequence shown here is derived from an EMBL/GenBank/DDBJ whole genome shotgun (WGS) entry which is preliminary data.</text>
</comment>
<evidence type="ECO:0000313" key="5">
    <source>
        <dbReference type="Proteomes" id="UP000529795"/>
    </source>
</evidence>
<sequence>MRRLLLLLVAIVALGFVALPFWGAYRTPVVRRLSVGFPDWPAGAAPIRVAFASDLHLGNIDGRPGRTARVIAAINATRPDLVILGGDYVADKGPGRAEDVAGALTAAVRGLRAPLGVVAVLGNHDHETNAAVVSRALRAGGAMLVVNGAITRGPLSIGGIDDMVTGHGSEMVTRAAVQALPGPRVMVSHAPNVIYGLPTDIRLVLAGHTHCGQVVLPLIGAPWELSEPRYRCGIVPSGKGQTTIVSAGTGTSIVPVRFGAPPDIWLVTMGPARR</sequence>